<dbReference type="EMBL" id="QYZP01000001">
    <property type="protein sequence ID" value="RJN32318.1"/>
    <property type="molecule type" value="Genomic_DNA"/>
</dbReference>
<comment type="caution">
    <text evidence="4">The sequence shown here is derived from an EMBL/GenBank/DDBJ whole genome shotgun (WGS) entry which is preliminary data.</text>
</comment>
<evidence type="ECO:0000256" key="1">
    <source>
        <dbReference type="ARBA" id="ARBA00023125"/>
    </source>
</evidence>
<gene>
    <name evidence="4" type="ORF">D3250_00145</name>
</gene>
<dbReference type="Proteomes" id="UP000266615">
    <property type="component" value="Unassembled WGS sequence"/>
</dbReference>
<dbReference type="PANTHER" id="PTHR30055">
    <property type="entry name" value="HTH-TYPE TRANSCRIPTIONAL REGULATOR RUTR"/>
    <property type="match status" value="1"/>
</dbReference>
<proteinExistence type="predicted"/>
<keyword evidence="1 2" id="KW-0238">DNA-binding</keyword>
<evidence type="ECO:0000313" key="5">
    <source>
        <dbReference type="Proteomes" id="UP000266615"/>
    </source>
</evidence>
<dbReference type="InterPro" id="IPR009057">
    <property type="entry name" value="Homeodomain-like_sf"/>
</dbReference>
<dbReference type="PANTHER" id="PTHR30055:SF239">
    <property type="entry name" value="TRANSCRIPTIONAL REGULATORY PROTEIN"/>
    <property type="match status" value="1"/>
</dbReference>
<evidence type="ECO:0000313" key="4">
    <source>
        <dbReference type="EMBL" id="RJN32318.1"/>
    </source>
</evidence>
<keyword evidence="5" id="KW-1185">Reference proteome</keyword>
<dbReference type="GO" id="GO:0003700">
    <property type="term" value="F:DNA-binding transcription factor activity"/>
    <property type="evidence" value="ECO:0007669"/>
    <property type="project" value="TreeGrafter"/>
</dbReference>
<dbReference type="Pfam" id="PF00440">
    <property type="entry name" value="TetR_N"/>
    <property type="match status" value="1"/>
</dbReference>
<dbReference type="GO" id="GO:0000976">
    <property type="term" value="F:transcription cis-regulatory region binding"/>
    <property type="evidence" value="ECO:0007669"/>
    <property type="project" value="TreeGrafter"/>
</dbReference>
<evidence type="ECO:0000259" key="3">
    <source>
        <dbReference type="PROSITE" id="PS50977"/>
    </source>
</evidence>
<feature type="DNA-binding region" description="H-T-H motif" evidence="2">
    <location>
        <begin position="38"/>
        <end position="57"/>
    </location>
</feature>
<reference evidence="4 5" key="1">
    <citation type="submission" date="2018-09" db="EMBL/GenBank/DDBJ databases">
        <title>Nesterenkonia natronophila sp. nov., an alkaliphilic actinobacteriume isolated from a soda lake, and emended description of the genus Nesterenkonia.</title>
        <authorList>
            <person name="Menes R.J."/>
            <person name="Iriarte A."/>
        </authorList>
    </citation>
    <scope>NUCLEOTIDE SEQUENCE [LARGE SCALE GENOMIC DNA]</scope>
    <source>
        <strain evidence="4 5">M8</strain>
    </source>
</reference>
<feature type="domain" description="HTH tetR-type" evidence="3">
    <location>
        <begin position="15"/>
        <end position="75"/>
    </location>
</feature>
<dbReference type="SUPFAM" id="SSF46689">
    <property type="entry name" value="Homeodomain-like"/>
    <property type="match status" value="1"/>
</dbReference>
<dbReference type="PROSITE" id="PS50977">
    <property type="entry name" value="HTH_TETR_2"/>
    <property type="match status" value="1"/>
</dbReference>
<dbReference type="RefSeq" id="WP_119901364.1">
    <property type="nucleotide sequence ID" value="NZ_QYZP01000001.1"/>
</dbReference>
<accession>A0A3A4F389</accession>
<dbReference type="OrthoDB" id="71867at2"/>
<protein>
    <submittedName>
        <fullName evidence="4">TetR/AcrR family transcriptional regulator</fullName>
    </submittedName>
</protein>
<dbReference type="InterPro" id="IPR050109">
    <property type="entry name" value="HTH-type_TetR-like_transc_reg"/>
</dbReference>
<dbReference type="AlphaFoldDB" id="A0A3A4F389"/>
<dbReference type="PRINTS" id="PR00455">
    <property type="entry name" value="HTHTETR"/>
</dbReference>
<dbReference type="InterPro" id="IPR001647">
    <property type="entry name" value="HTH_TetR"/>
</dbReference>
<sequence length="197" mass="21940">MLGKTKRDRQAERREATQAEIIDAAWDMTREVGLAQITLRGVADRVGMRAPSLYTHFDSKNAIYDAMFGQAWTECLAHFESVKAQAPAGAREALRFAAHTFFDFAVKDLARHQLMNLRTIPGFSPSEENYAPAVATLDLARELFFSNGITDPEDLDLYTALIGGLVDAQHANDPGGDRWARLLDRAVDMYADHLDLP</sequence>
<name>A0A3A4F389_9MICC</name>
<organism evidence="4 5">
    <name type="scientific">Nesterenkonia natronophila</name>
    <dbReference type="NCBI Taxonomy" id="2174932"/>
    <lineage>
        <taxon>Bacteria</taxon>
        <taxon>Bacillati</taxon>
        <taxon>Actinomycetota</taxon>
        <taxon>Actinomycetes</taxon>
        <taxon>Micrococcales</taxon>
        <taxon>Micrococcaceae</taxon>
        <taxon>Nesterenkonia</taxon>
    </lineage>
</organism>
<evidence type="ECO:0000256" key="2">
    <source>
        <dbReference type="PROSITE-ProRule" id="PRU00335"/>
    </source>
</evidence>
<dbReference type="Gene3D" id="1.10.357.10">
    <property type="entry name" value="Tetracycline Repressor, domain 2"/>
    <property type="match status" value="1"/>
</dbReference>